<proteinExistence type="predicted"/>
<keyword evidence="3" id="KW-1185">Reference proteome</keyword>
<evidence type="ECO:0000313" key="3">
    <source>
        <dbReference type="Proteomes" id="UP000314294"/>
    </source>
</evidence>
<dbReference type="Proteomes" id="UP000314294">
    <property type="component" value="Unassembled WGS sequence"/>
</dbReference>
<feature type="compositionally biased region" description="Basic and acidic residues" evidence="1">
    <location>
        <begin position="71"/>
        <end position="82"/>
    </location>
</feature>
<dbReference type="AlphaFoldDB" id="A0A4Z2I6K5"/>
<gene>
    <name evidence="2" type="ORF">EYF80_016069</name>
</gene>
<organism evidence="2 3">
    <name type="scientific">Liparis tanakae</name>
    <name type="common">Tanaka's snailfish</name>
    <dbReference type="NCBI Taxonomy" id="230148"/>
    <lineage>
        <taxon>Eukaryota</taxon>
        <taxon>Metazoa</taxon>
        <taxon>Chordata</taxon>
        <taxon>Craniata</taxon>
        <taxon>Vertebrata</taxon>
        <taxon>Euteleostomi</taxon>
        <taxon>Actinopterygii</taxon>
        <taxon>Neopterygii</taxon>
        <taxon>Teleostei</taxon>
        <taxon>Neoteleostei</taxon>
        <taxon>Acanthomorphata</taxon>
        <taxon>Eupercaria</taxon>
        <taxon>Perciformes</taxon>
        <taxon>Cottioidei</taxon>
        <taxon>Cottales</taxon>
        <taxon>Liparidae</taxon>
        <taxon>Liparis</taxon>
    </lineage>
</organism>
<dbReference type="EMBL" id="SRLO01000122">
    <property type="protein sequence ID" value="TNN73689.1"/>
    <property type="molecule type" value="Genomic_DNA"/>
</dbReference>
<accession>A0A4Z2I6K5</accession>
<protein>
    <submittedName>
        <fullName evidence="2">Uncharacterized protein</fullName>
    </submittedName>
</protein>
<comment type="caution">
    <text evidence="2">The sequence shown here is derived from an EMBL/GenBank/DDBJ whole genome shotgun (WGS) entry which is preliminary data.</text>
</comment>
<feature type="region of interest" description="Disordered" evidence="1">
    <location>
        <begin position="65"/>
        <end position="88"/>
    </location>
</feature>
<evidence type="ECO:0000313" key="2">
    <source>
        <dbReference type="EMBL" id="TNN73689.1"/>
    </source>
</evidence>
<name>A0A4Z2I6K5_9TELE</name>
<reference evidence="2 3" key="1">
    <citation type="submission" date="2019-03" db="EMBL/GenBank/DDBJ databases">
        <title>First draft genome of Liparis tanakae, snailfish: a comprehensive survey of snailfish specific genes.</title>
        <authorList>
            <person name="Kim W."/>
            <person name="Song I."/>
            <person name="Jeong J.-H."/>
            <person name="Kim D."/>
            <person name="Kim S."/>
            <person name="Ryu S."/>
            <person name="Song J.Y."/>
            <person name="Lee S.K."/>
        </authorList>
    </citation>
    <scope>NUCLEOTIDE SEQUENCE [LARGE SCALE GENOMIC DNA]</scope>
    <source>
        <tissue evidence="2">Muscle</tissue>
    </source>
</reference>
<evidence type="ECO:0000256" key="1">
    <source>
        <dbReference type="SAM" id="MobiDB-lite"/>
    </source>
</evidence>
<sequence length="88" mass="10399">MLHRLHSVRQQRCNQIRPRENNLFLRLIRNSRRVSEKKKKRKRSLSVCSVLSRYIYTSKRRATLIQSDQRASGDEPAPEKAFSEGSDE</sequence>